<evidence type="ECO:0000313" key="14">
    <source>
        <dbReference type="Proteomes" id="UP001174934"/>
    </source>
</evidence>
<evidence type="ECO:0000256" key="3">
    <source>
        <dbReference type="ARBA" id="ARBA00011738"/>
    </source>
</evidence>
<comment type="cofactor">
    <cofactor evidence="1 11">
        <name>Zn(2+)</name>
        <dbReference type="ChEBI" id="CHEBI:29105"/>
    </cofactor>
</comment>
<evidence type="ECO:0000256" key="6">
    <source>
        <dbReference type="ARBA" id="ARBA00022833"/>
    </source>
</evidence>
<accession>A0AA40CDJ2</accession>
<evidence type="ECO:0000256" key="2">
    <source>
        <dbReference type="ARBA" id="ARBA00008072"/>
    </source>
</evidence>
<dbReference type="Gene3D" id="3.90.180.10">
    <property type="entry name" value="Medium-chain alcohol dehydrogenases, catalytic domain"/>
    <property type="match status" value="1"/>
</dbReference>
<name>A0AA40CDJ2_9PEZI</name>
<evidence type="ECO:0000259" key="12">
    <source>
        <dbReference type="SMART" id="SM00829"/>
    </source>
</evidence>
<dbReference type="CDD" id="cd05283">
    <property type="entry name" value="CAD1"/>
    <property type="match status" value="1"/>
</dbReference>
<organism evidence="13 14">
    <name type="scientific">Bombardia bombarda</name>
    <dbReference type="NCBI Taxonomy" id="252184"/>
    <lineage>
        <taxon>Eukaryota</taxon>
        <taxon>Fungi</taxon>
        <taxon>Dikarya</taxon>
        <taxon>Ascomycota</taxon>
        <taxon>Pezizomycotina</taxon>
        <taxon>Sordariomycetes</taxon>
        <taxon>Sordariomycetidae</taxon>
        <taxon>Sordariales</taxon>
        <taxon>Lasiosphaeriaceae</taxon>
        <taxon>Bombardia</taxon>
    </lineage>
</organism>
<sequence>MAATDYKFEGWLGMDASAAEGKMVWGEFEPKAWEETDVDIKITHCGVCGSDIHTLRSGWGPTSYPCCVGHEIVGNVVRVGSKAVGGLKIGDRVGVGAQSDSCQGRKGPDPCEACDSGNENLCQRMHVGTYNGVYMNGGKSYGGYATYNRAPSRFVVKIPEGIPSALAASMLCGGVTVYTPLKFHGCAPGKSVGVVGLGGLGHFAVMFAKALGADKVVVVSRASDKKEDALKMGADDFIATDEDKDWAKTHAGTLDLIIGTASSNRMPMTQYLNLLRFDGTFVQVGAPDDGLPSISAFPLIQKRLKLTGSLIGSPSDIRSMLQLAVEKNVRPWVTEIPMKDANQAILDLDAGKPRYRYTLVNEGCEDVQASSVKL</sequence>
<comment type="catalytic activity">
    <reaction evidence="10">
        <text>a primary alcohol + NADP(+) = an aldehyde + NADPH + H(+)</text>
        <dbReference type="Rhea" id="RHEA:15937"/>
        <dbReference type="ChEBI" id="CHEBI:15378"/>
        <dbReference type="ChEBI" id="CHEBI:15734"/>
        <dbReference type="ChEBI" id="CHEBI:17478"/>
        <dbReference type="ChEBI" id="CHEBI:57783"/>
        <dbReference type="ChEBI" id="CHEBI:58349"/>
        <dbReference type="EC" id="1.1.1.2"/>
    </reaction>
    <physiologicalReaction direction="left-to-right" evidence="10">
        <dbReference type="Rhea" id="RHEA:15938"/>
    </physiologicalReaction>
    <physiologicalReaction direction="right-to-left" evidence="10">
        <dbReference type="Rhea" id="RHEA:15939"/>
    </physiologicalReaction>
</comment>
<comment type="similarity">
    <text evidence="2 11">Belongs to the zinc-containing alcohol dehydrogenase family.</text>
</comment>
<evidence type="ECO:0000256" key="1">
    <source>
        <dbReference type="ARBA" id="ARBA00001947"/>
    </source>
</evidence>
<dbReference type="Pfam" id="PF00107">
    <property type="entry name" value="ADH_zinc_N"/>
    <property type="match status" value="1"/>
</dbReference>
<dbReference type="GO" id="GO:0008106">
    <property type="term" value="F:alcohol dehydrogenase (NADP+) activity"/>
    <property type="evidence" value="ECO:0007669"/>
    <property type="project" value="UniProtKB-EC"/>
</dbReference>
<dbReference type="InterPro" id="IPR020843">
    <property type="entry name" value="ER"/>
</dbReference>
<evidence type="ECO:0000256" key="5">
    <source>
        <dbReference type="ARBA" id="ARBA00022723"/>
    </source>
</evidence>
<dbReference type="Pfam" id="PF08240">
    <property type="entry name" value="ADH_N"/>
    <property type="match status" value="1"/>
</dbReference>
<evidence type="ECO:0000256" key="8">
    <source>
        <dbReference type="ARBA" id="ARBA00023002"/>
    </source>
</evidence>
<gene>
    <name evidence="13" type="ORF">B0T17DRAFT_485373</name>
</gene>
<dbReference type="SUPFAM" id="SSF51735">
    <property type="entry name" value="NAD(P)-binding Rossmann-fold domains"/>
    <property type="match status" value="1"/>
</dbReference>
<evidence type="ECO:0000256" key="11">
    <source>
        <dbReference type="RuleBase" id="RU361277"/>
    </source>
</evidence>
<dbReference type="PANTHER" id="PTHR42683">
    <property type="entry name" value="ALDEHYDE REDUCTASE"/>
    <property type="match status" value="1"/>
</dbReference>
<dbReference type="InterPro" id="IPR013149">
    <property type="entry name" value="ADH-like_C"/>
</dbReference>
<dbReference type="GO" id="GO:0008270">
    <property type="term" value="F:zinc ion binding"/>
    <property type="evidence" value="ECO:0007669"/>
    <property type="project" value="InterPro"/>
</dbReference>
<dbReference type="EMBL" id="JAULSR010000001">
    <property type="protein sequence ID" value="KAK0634235.1"/>
    <property type="molecule type" value="Genomic_DNA"/>
</dbReference>
<dbReference type="SUPFAM" id="SSF50129">
    <property type="entry name" value="GroES-like"/>
    <property type="match status" value="1"/>
</dbReference>
<keyword evidence="7" id="KW-0521">NADP</keyword>
<dbReference type="InterPro" id="IPR036291">
    <property type="entry name" value="NAD(P)-bd_dom_sf"/>
</dbReference>
<dbReference type="SMART" id="SM00829">
    <property type="entry name" value="PKS_ER"/>
    <property type="match status" value="1"/>
</dbReference>
<dbReference type="InterPro" id="IPR047109">
    <property type="entry name" value="CAD-like"/>
</dbReference>
<dbReference type="PROSITE" id="PS00059">
    <property type="entry name" value="ADH_ZINC"/>
    <property type="match status" value="1"/>
</dbReference>
<evidence type="ECO:0000256" key="4">
    <source>
        <dbReference type="ARBA" id="ARBA00022553"/>
    </source>
</evidence>
<dbReference type="AlphaFoldDB" id="A0AA40CDJ2"/>
<feature type="domain" description="Enoyl reductase (ER)" evidence="12">
    <location>
        <begin position="21"/>
        <end position="359"/>
    </location>
</feature>
<comment type="caution">
    <text evidence="13">The sequence shown here is derived from an EMBL/GenBank/DDBJ whole genome shotgun (WGS) entry which is preliminary data.</text>
</comment>
<keyword evidence="8" id="KW-0560">Oxidoreductase</keyword>
<dbReference type="InterPro" id="IPR011032">
    <property type="entry name" value="GroES-like_sf"/>
</dbReference>
<dbReference type="FunFam" id="3.40.50.720:FF:000158">
    <property type="entry name" value="Zinc-binding alcohol dehydrogenase"/>
    <property type="match status" value="1"/>
</dbReference>
<evidence type="ECO:0000313" key="13">
    <source>
        <dbReference type="EMBL" id="KAK0634235.1"/>
    </source>
</evidence>
<dbReference type="InterPro" id="IPR002328">
    <property type="entry name" value="ADH_Zn_CS"/>
</dbReference>
<evidence type="ECO:0000256" key="10">
    <source>
        <dbReference type="ARBA" id="ARBA00050997"/>
    </source>
</evidence>
<keyword evidence="6 11" id="KW-0862">Zinc</keyword>
<protein>
    <recommendedName>
        <fullName evidence="9">alcohol dehydrogenase (NADP(+))</fullName>
        <ecNumber evidence="9">1.1.1.2</ecNumber>
    </recommendedName>
</protein>
<dbReference type="Gene3D" id="3.40.50.720">
    <property type="entry name" value="NAD(P)-binding Rossmann-like Domain"/>
    <property type="match status" value="1"/>
</dbReference>
<evidence type="ECO:0000256" key="7">
    <source>
        <dbReference type="ARBA" id="ARBA00022857"/>
    </source>
</evidence>
<dbReference type="InterPro" id="IPR013154">
    <property type="entry name" value="ADH-like_N"/>
</dbReference>
<proteinExistence type="inferred from homology"/>
<evidence type="ECO:0000256" key="9">
    <source>
        <dbReference type="ARBA" id="ARBA00024074"/>
    </source>
</evidence>
<keyword evidence="14" id="KW-1185">Reference proteome</keyword>
<dbReference type="EC" id="1.1.1.2" evidence="9"/>
<reference evidence="13" key="1">
    <citation type="submission" date="2023-06" db="EMBL/GenBank/DDBJ databases">
        <title>Genome-scale phylogeny and comparative genomics of the fungal order Sordariales.</title>
        <authorList>
            <consortium name="Lawrence Berkeley National Laboratory"/>
            <person name="Hensen N."/>
            <person name="Bonometti L."/>
            <person name="Westerberg I."/>
            <person name="Brannstrom I.O."/>
            <person name="Guillou S."/>
            <person name="Cros-Aarteil S."/>
            <person name="Calhoun S."/>
            <person name="Haridas S."/>
            <person name="Kuo A."/>
            <person name="Mondo S."/>
            <person name="Pangilinan J."/>
            <person name="Riley R."/>
            <person name="LaButti K."/>
            <person name="Andreopoulos B."/>
            <person name="Lipzen A."/>
            <person name="Chen C."/>
            <person name="Yanf M."/>
            <person name="Daum C."/>
            <person name="Ng V."/>
            <person name="Clum A."/>
            <person name="Steindorff A."/>
            <person name="Ohm R."/>
            <person name="Martin F."/>
            <person name="Silar P."/>
            <person name="Natvig D."/>
            <person name="Lalanne C."/>
            <person name="Gautier V."/>
            <person name="Ament-velasquez S.L."/>
            <person name="Kruys A."/>
            <person name="Hutchinson M.I."/>
            <person name="Powell A.J."/>
            <person name="Barry K."/>
            <person name="Miller A.N."/>
            <person name="Grigoriev I.V."/>
            <person name="Debuchy R."/>
            <person name="Gladieux P."/>
            <person name="Thoren M.H."/>
            <person name="Johannesson H."/>
        </authorList>
    </citation>
    <scope>NUCLEOTIDE SEQUENCE</scope>
    <source>
        <strain evidence="13">SMH3391-2</strain>
    </source>
</reference>
<keyword evidence="5 11" id="KW-0479">Metal-binding</keyword>
<dbReference type="Proteomes" id="UP001174934">
    <property type="component" value="Unassembled WGS sequence"/>
</dbReference>
<comment type="subunit">
    <text evidence="3">Homodimer.</text>
</comment>
<dbReference type="GO" id="GO:0006066">
    <property type="term" value="P:alcohol metabolic process"/>
    <property type="evidence" value="ECO:0007669"/>
    <property type="project" value="UniProtKB-ARBA"/>
</dbReference>
<keyword evidence="4" id="KW-0597">Phosphoprotein</keyword>